<sequence>MFDYDRIYNKMEEKVTLTHPLIQDREETNLWFGNPLKINSHTTVKFRVGIQVTTSGLAISTFVS</sequence>
<keyword evidence="3" id="KW-1185">Reference proteome</keyword>
<dbReference type="Proteomes" id="UP000002051">
    <property type="component" value="Chromosome 5"/>
</dbReference>
<reference evidence="1 3" key="1">
    <citation type="journal article" date="2011" name="Nature">
        <title>The Medicago genome provides insight into the evolution of rhizobial symbioses.</title>
        <authorList>
            <person name="Young N.D."/>
            <person name="Debelle F."/>
            <person name="Oldroyd G.E."/>
            <person name="Geurts R."/>
            <person name="Cannon S.B."/>
            <person name="Udvardi M.K."/>
            <person name="Benedito V.A."/>
            <person name="Mayer K.F."/>
            <person name="Gouzy J."/>
            <person name="Schoof H."/>
            <person name="Van de Peer Y."/>
            <person name="Proost S."/>
            <person name="Cook D.R."/>
            <person name="Meyers B.C."/>
            <person name="Spannagl M."/>
            <person name="Cheung F."/>
            <person name="De Mita S."/>
            <person name="Krishnakumar V."/>
            <person name="Gundlach H."/>
            <person name="Zhou S."/>
            <person name="Mudge J."/>
            <person name="Bharti A.K."/>
            <person name="Murray J.D."/>
            <person name="Naoumkina M.A."/>
            <person name="Rosen B."/>
            <person name="Silverstein K.A."/>
            <person name="Tang H."/>
            <person name="Rombauts S."/>
            <person name="Zhao P.X."/>
            <person name="Zhou P."/>
            <person name="Barbe V."/>
            <person name="Bardou P."/>
            <person name="Bechner M."/>
            <person name="Bellec A."/>
            <person name="Berger A."/>
            <person name="Berges H."/>
            <person name="Bidwell S."/>
            <person name="Bisseling T."/>
            <person name="Choisne N."/>
            <person name="Couloux A."/>
            <person name="Denny R."/>
            <person name="Deshpande S."/>
            <person name="Dai X."/>
            <person name="Doyle J.J."/>
            <person name="Dudez A.M."/>
            <person name="Farmer A.D."/>
            <person name="Fouteau S."/>
            <person name="Franken C."/>
            <person name="Gibelin C."/>
            <person name="Gish J."/>
            <person name="Goldstein S."/>
            <person name="Gonzalez A.J."/>
            <person name="Green P.J."/>
            <person name="Hallab A."/>
            <person name="Hartog M."/>
            <person name="Hua A."/>
            <person name="Humphray S.J."/>
            <person name="Jeong D.H."/>
            <person name="Jing Y."/>
            <person name="Jocker A."/>
            <person name="Kenton S.M."/>
            <person name="Kim D.J."/>
            <person name="Klee K."/>
            <person name="Lai H."/>
            <person name="Lang C."/>
            <person name="Lin S."/>
            <person name="Macmil S.L."/>
            <person name="Magdelenat G."/>
            <person name="Matthews L."/>
            <person name="McCorrison J."/>
            <person name="Monaghan E.L."/>
            <person name="Mun J.H."/>
            <person name="Najar F.Z."/>
            <person name="Nicholson C."/>
            <person name="Noirot C."/>
            <person name="O'Bleness M."/>
            <person name="Paule C.R."/>
            <person name="Poulain J."/>
            <person name="Prion F."/>
            <person name="Qin B."/>
            <person name="Qu C."/>
            <person name="Retzel E.F."/>
            <person name="Riddle C."/>
            <person name="Sallet E."/>
            <person name="Samain S."/>
            <person name="Samson N."/>
            <person name="Sanders I."/>
            <person name="Saurat O."/>
            <person name="Scarpelli C."/>
            <person name="Schiex T."/>
            <person name="Segurens B."/>
            <person name="Severin A.J."/>
            <person name="Sherrier D.J."/>
            <person name="Shi R."/>
            <person name="Sims S."/>
            <person name="Singer S.R."/>
            <person name="Sinharoy S."/>
            <person name="Sterck L."/>
            <person name="Viollet A."/>
            <person name="Wang B.B."/>
            <person name="Wang K."/>
            <person name="Wang M."/>
            <person name="Wang X."/>
            <person name="Warfsmann J."/>
            <person name="Weissenbach J."/>
            <person name="White D.D."/>
            <person name="White J.D."/>
            <person name="Wiley G.B."/>
            <person name="Wincker P."/>
            <person name="Xing Y."/>
            <person name="Yang L."/>
            <person name="Yao Z."/>
            <person name="Ying F."/>
            <person name="Zhai J."/>
            <person name="Zhou L."/>
            <person name="Zuber A."/>
            <person name="Denarie J."/>
            <person name="Dixon R.A."/>
            <person name="May G.D."/>
            <person name="Schwartz D.C."/>
            <person name="Rogers J."/>
            <person name="Quetier F."/>
            <person name="Town C.D."/>
            <person name="Roe B.A."/>
        </authorList>
    </citation>
    <scope>NUCLEOTIDE SEQUENCE [LARGE SCALE GENOMIC DNA]</scope>
    <source>
        <strain evidence="1">A17</strain>
        <strain evidence="2 3">cv. Jemalong A17</strain>
    </source>
</reference>
<reference evidence="2" key="3">
    <citation type="submission" date="2015-04" db="UniProtKB">
        <authorList>
            <consortium name="EnsemblPlants"/>
        </authorList>
    </citation>
    <scope>IDENTIFICATION</scope>
    <source>
        <strain evidence="2">cv. Jemalong A17</strain>
    </source>
</reference>
<proteinExistence type="predicted"/>
<accession>G7K3F9</accession>
<gene>
    <name evidence="1" type="ordered locus">MTR_5g092020</name>
</gene>
<name>G7K3F9_MEDTR</name>
<protein>
    <submittedName>
        <fullName evidence="1 2">Uncharacterized protein</fullName>
    </submittedName>
</protein>
<organism evidence="1 3">
    <name type="scientific">Medicago truncatula</name>
    <name type="common">Barrel medic</name>
    <name type="synonym">Medicago tribuloides</name>
    <dbReference type="NCBI Taxonomy" id="3880"/>
    <lineage>
        <taxon>Eukaryota</taxon>
        <taxon>Viridiplantae</taxon>
        <taxon>Streptophyta</taxon>
        <taxon>Embryophyta</taxon>
        <taxon>Tracheophyta</taxon>
        <taxon>Spermatophyta</taxon>
        <taxon>Magnoliopsida</taxon>
        <taxon>eudicotyledons</taxon>
        <taxon>Gunneridae</taxon>
        <taxon>Pentapetalae</taxon>
        <taxon>rosids</taxon>
        <taxon>fabids</taxon>
        <taxon>Fabales</taxon>
        <taxon>Fabaceae</taxon>
        <taxon>Papilionoideae</taxon>
        <taxon>50 kb inversion clade</taxon>
        <taxon>NPAAA clade</taxon>
        <taxon>Hologalegina</taxon>
        <taxon>IRL clade</taxon>
        <taxon>Trifolieae</taxon>
        <taxon>Medicago</taxon>
    </lineage>
</organism>
<dbReference type="EnsemblPlants" id="AET00437">
    <property type="protein sequence ID" value="AET00437"/>
    <property type="gene ID" value="MTR_5g092020"/>
</dbReference>
<evidence type="ECO:0000313" key="3">
    <source>
        <dbReference type="Proteomes" id="UP000002051"/>
    </source>
</evidence>
<reference evidence="1 3" key="2">
    <citation type="journal article" date="2014" name="BMC Genomics">
        <title>An improved genome release (version Mt4.0) for the model legume Medicago truncatula.</title>
        <authorList>
            <person name="Tang H."/>
            <person name="Krishnakumar V."/>
            <person name="Bidwell S."/>
            <person name="Rosen B."/>
            <person name="Chan A."/>
            <person name="Zhou S."/>
            <person name="Gentzbittel L."/>
            <person name="Childs K.L."/>
            <person name="Yandell M."/>
            <person name="Gundlach H."/>
            <person name="Mayer K.F."/>
            <person name="Schwartz D.C."/>
            <person name="Town C.D."/>
        </authorList>
    </citation>
    <scope>GENOME REANNOTATION</scope>
    <source>
        <strain evidence="2 3">cv. Jemalong A17</strain>
    </source>
</reference>
<evidence type="ECO:0000313" key="1">
    <source>
        <dbReference type="EMBL" id="AET00437.1"/>
    </source>
</evidence>
<dbReference type="PaxDb" id="3880-AET00437"/>
<dbReference type="HOGENOM" id="CLU_2871040_0_0_1"/>
<dbReference type="EMBL" id="CM001221">
    <property type="protein sequence ID" value="AET00437.1"/>
    <property type="molecule type" value="Genomic_DNA"/>
</dbReference>
<evidence type="ECO:0000313" key="2">
    <source>
        <dbReference type="EnsemblPlants" id="AET00437"/>
    </source>
</evidence>
<dbReference type="AlphaFoldDB" id="G7K3F9"/>